<accession>A0ABQ3I1M8</accession>
<reference evidence="2" key="1">
    <citation type="journal article" date="2019" name="Int. J. Syst. Evol. Microbiol.">
        <title>The Global Catalogue of Microorganisms (GCM) 10K type strain sequencing project: providing services to taxonomists for standard genome sequencing and annotation.</title>
        <authorList>
            <consortium name="The Broad Institute Genomics Platform"/>
            <consortium name="The Broad Institute Genome Sequencing Center for Infectious Disease"/>
            <person name="Wu L."/>
            <person name="Ma J."/>
        </authorList>
    </citation>
    <scope>NUCLEOTIDE SEQUENCE [LARGE SCALE GENOMIC DNA]</scope>
    <source>
        <strain evidence="2">CGMCC 1.15111</strain>
    </source>
</reference>
<protein>
    <recommendedName>
        <fullName evidence="3">Gliding motility lipoprotein GldD</fullName>
    </recommendedName>
</protein>
<evidence type="ECO:0008006" key="3">
    <source>
        <dbReference type="Google" id="ProtNLM"/>
    </source>
</evidence>
<keyword evidence="2" id="KW-1185">Reference proteome</keyword>
<name>A0ABQ3I1M8_9BACT</name>
<dbReference type="EMBL" id="BNAG01000001">
    <property type="protein sequence ID" value="GHE55807.1"/>
    <property type="molecule type" value="Genomic_DNA"/>
</dbReference>
<dbReference type="InterPro" id="IPR019850">
    <property type="entry name" value="GldD-like"/>
</dbReference>
<proteinExistence type="predicted"/>
<evidence type="ECO:0000313" key="2">
    <source>
        <dbReference type="Proteomes" id="UP000658258"/>
    </source>
</evidence>
<dbReference type="Pfam" id="PF25593">
    <property type="entry name" value="GldD_lipo"/>
    <property type="match status" value="1"/>
</dbReference>
<sequence>MKKNYPLFICILLLGLVSSCKEVYLPKPKGYNRIDLPEPAYHILPDTFPYRFQYSAHSQLSEDDSKHAERYWINLTYPQFDALVQITYKNLIDPNNKPEVLLNEAFELAMKHNVKAYGIEESLIRIPNGQIASVTELEGEVPTQFQFFTSDSTHHFFRGALYFNTATQNDSLAPIIEFIKKDMIHLLNSFEWKY</sequence>
<comment type="caution">
    <text evidence="1">The sequence shown here is derived from an EMBL/GenBank/DDBJ whole genome shotgun (WGS) entry which is preliminary data.</text>
</comment>
<gene>
    <name evidence="1" type="ORF">GCM10011340_08230</name>
</gene>
<evidence type="ECO:0000313" key="1">
    <source>
        <dbReference type="EMBL" id="GHE55807.1"/>
    </source>
</evidence>
<organism evidence="1 2">
    <name type="scientific">Roseivirga thermotolerans</name>
    <dbReference type="NCBI Taxonomy" id="1758176"/>
    <lineage>
        <taxon>Bacteria</taxon>
        <taxon>Pseudomonadati</taxon>
        <taxon>Bacteroidota</taxon>
        <taxon>Cytophagia</taxon>
        <taxon>Cytophagales</taxon>
        <taxon>Roseivirgaceae</taxon>
        <taxon>Roseivirga</taxon>
    </lineage>
</organism>
<dbReference type="RefSeq" id="WP_229838516.1">
    <property type="nucleotide sequence ID" value="NZ_BNAG01000001.1"/>
</dbReference>
<dbReference type="Proteomes" id="UP000658258">
    <property type="component" value="Unassembled WGS sequence"/>
</dbReference>
<dbReference type="PROSITE" id="PS51257">
    <property type="entry name" value="PROKAR_LIPOPROTEIN"/>
    <property type="match status" value="1"/>
</dbReference>